<feature type="domain" description="DUF6594" evidence="2">
    <location>
        <begin position="117"/>
        <end position="247"/>
    </location>
</feature>
<dbReference type="InterPro" id="IPR046529">
    <property type="entry name" value="DUF6594"/>
</dbReference>
<feature type="transmembrane region" description="Helical" evidence="1">
    <location>
        <begin position="176"/>
        <end position="198"/>
    </location>
</feature>
<keyword evidence="1" id="KW-0812">Transmembrane</keyword>
<protein>
    <recommendedName>
        <fullName evidence="2">DUF6594 domain-containing protein</fullName>
    </recommendedName>
</protein>
<dbReference type="EMBL" id="ML978714">
    <property type="protein sequence ID" value="KAF2089465.1"/>
    <property type="molecule type" value="Genomic_DNA"/>
</dbReference>
<feature type="transmembrane region" description="Helical" evidence="1">
    <location>
        <begin position="210"/>
        <end position="227"/>
    </location>
</feature>
<evidence type="ECO:0000256" key="1">
    <source>
        <dbReference type="SAM" id="Phobius"/>
    </source>
</evidence>
<evidence type="ECO:0000313" key="3">
    <source>
        <dbReference type="EMBL" id="KAF2089465.1"/>
    </source>
</evidence>
<keyword evidence="1" id="KW-0472">Membrane</keyword>
<dbReference type="PANTHER" id="PTHR34502">
    <property type="entry name" value="DUF6594 DOMAIN-CONTAINING PROTEIN-RELATED"/>
    <property type="match status" value="1"/>
</dbReference>
<evidence type="ECO:0000313" key="4">
    <source>
        <dbReference type="Proteomes" id="UP000799776"/>
    </source>
</evidence>
<dbReference type="Pfam" id="PF20237">
    <property type="entry name" value="DUF6594"/>
    <property type="match status" value="1"/>
</dbReference>
<dbReference type="PANTHER" id="PTHR34502:SF4">
    <property type="entry name" value="DUF6594 DOMAIN-CONTAINING PROTEIN"/>
    <property type="match status" value="1"/>
</dbReference>
<dbReference type="Proteomes" id="UP000799776">
    <property type="component" value="Unassembled WGS sequence"/>
</dbReference>
<evidence type="ECO:0000259" key="2">
    <source>
        <dbReference type="Pfam" id="PF20237"/>
    </source>
</evidence>
<accession>A0A6A5YC57</accession>
<organism evidence="3 4">
    <name type="scientific">Saccharata proteae CBS 121410</name>
    <dbReference type="NCBI Taxonomy" id="1314787"/>
    <lineage>
        <taxon>Eukaryota</taxon>
        <taxon>Fungi</taxon>
        <taxon>Dikarya</taxon>
        <taxon>Ascomycota</taxon>
        <taxon>Pezizomycotina</taxon>
        <taxon>Dothideomycetes</taxon>
        <taxon>Dothideomycetes incertae sedis</taxon>
        <taxon>Botryosphaeriales</taxon>
        <taxon>Saccharataceae</taxon>
        <taxon>Saccharata</taxon>
    </lineage>
</organism>
<name>A0A6A5YC57_9PEZI</name>
<dbReference type="OrthoDB" id="5416037at2759"/>
<gene>
    <name evidence="3" type="ORF">K490DRAFT_22675</name>
</gene>
<keyword evidence="1" id="KW-1133">Transmembrane helix</keyword>
<feature type="non-terminal residue" evidence="3">
    <location>
        <position position="252"/>
    </location>
</feature>
<feature type="non-terminal residue" evidence="3">
    <location>
        <position position="1"/>
    </location>
</feature>
<reference evidence="3" key="1">
    <citation type="journal article" date="2020" name="Stud. Mycol.">
        <title>101 Dothideomycetes genomes: a test case for predicting lifestyles and emergence of pathogens.</title>
        <authorList>
            <person name="Haridas S."/>
            <person name="Albert R."/>
            <person name="Binder M."/>
            <person name="Bloem J."/>
            <person name="Labutti K."/>
            <person name="Salamov A."/>
            <person name="Andreopoulos B."/>
            <person name="Baker S."/>
            <person name="Barry K."/>
            <person name="Bills G."/>
            <person name="Bluhm B."/>
            <person name="Cannon C."/>
            <person name="Castanera R."/>
            <person name="Culley D."/>
            <person name="Daum C."/>
            <person name="Ezra D."/>
            <person name="Gonzalez J."/>
            <person name="Henrissat B."/>
            <person name="Kuo A."/>
            <person name="Liang C."/>
            <person name="Lipzen A."/>
            <person name="Lutzoni F."/>
            <person name="Magnuson J."/>
            <person name="Mondo S."/>
            <person name="Nolan M."/>
            <person name="Ohm R."/>
            <person name="Pangilinan J."/>
            <person name="Park H.-J."/>
            <person name="Ramirez L."/>
            <person name="Alfaro M."/>
            <person name="Sun H."/>
            <person name="Tritt A."/>
            <person name="Yoshinaga Y."/>
            <person name="Zwiers L.-H."/>
            <person name="Turgeon B."/>
            <person name="Goodwin S."/>
            <person name="Spatafora J."/>
            <person name="Crous P."/>
            <person name="Grigoriev I."/>
        </authorList>
    </citation>
    <scope>NUCLEOTIDE SEQUENCE</scope>
    <source>
        <strain evidence="3">CBS 121410</strain>
    </source>
</reference>
<proteinExistence type="predicted"/>
<sequence length="252" mass="29418">QRSEFVGVAKTKEEKGKQPWRYLGYPAFSAWLDADNDNFVLRRFGTLHARTLLMLQNEIVGLERRLANVDKLCMFMPSVRKDEQYLVNNSSFENDKIHHRERWDILRELTCLLEQYEAQFIKKEKDLIAMVHREKTFLRRMLGSCLWLRGLVFSRVRVHYGQFSDTDETIFYDDTSVDILITVIILFLGLGMLLGPVWWLQNTASLTHRLGIICIFVPLFMILLLLVTAVRPFETVAATSAYAALLMVFMQM</sequence>
<keyword evidence="4" id="KW-1185">Reference proteome</keyword>
<dbReference type="AlphaFoldDB" id="A0A6A5YC57"/>